<feature type="domain" description="C3H1-type" evidence="6">
    <location>
        <begin position="1"/>
        <end position="25"/>
    </location>
</feature>
<feature type="compositionally biased region" description="Polar residues" evidence="5">
    <location>
        <begin position="380"/>
        <end position="396"/>
    </location>
</feature>
<evidence type="ECO:0000256" key="1">
    <source>
        <dbReference type="ARBA" id="ARBA00022723"/>
    </source>
</evidence>
<feature type="zinc finger region" description="C3H1-type" evidence="4">
    <location>
        <begin position="1"/>
        <end position="25"/>
    </location>
</feature>
<evidence type="ECO:0000313" key="8">
    <source>
        <dbReference type="Proteomes" id="UP001239445"/>
    </source>
</evidence>
<dbReference type="CDD" id="cd23954">
    <property type="entry name" value="AMO1_CTD"/>
    <property type="match status" value="1"/>
</dbReference>
<feature type="compositionally biased region" description="Low complexity" evidence="5">
    <location>
        <begin position="399"/>
        <end position="422"/>
    </location>
</feature>
<feature type="region of interest" description="Disordered" evidence="5">
    <location>
        <begin position="213"/>
        <end position="346"/>
    </location>
</feature>
<dbReference type="Gene3D" id="4.10.1000.10">
    <property type="entry name" value="Zinc finger, CCCH-type"/>
    <property type="match status" value="1"/>
</dbReference>
<reference evidence="7" key="1">
    <citation type="submission" date="2023-06" db="EMBL/GenBank/DDBJ databases">
        <title>Genome-scale phylogeny and comparative genomics of the fungal order Sordariales.</title>
        <authorList>
            <consortium name="Lawrence Berkeley National Laboratory"/>
            <person name="Hensen N."/>
            <person name="Bonometti L."/>
            <person name="Westerberg I."/>
            <person name="Brannstrom I.O."/>
            <person name="Guillou S."/>
            <person name="Cros-Aarteil S."/>
            <person name="Calhoun S."/>
            <person name="Haridas S."/>
            <person name="Kuo A."/>
            <person name="Mondo S."/>
            <person name="Pangilinan J."/>
            <person name="Riley R."/>
            <person name="Labutti K."/>
            <person name="Andreopoulos B."/>
            <person name="Lipzen A."/>
            <person name="Chen C."/>
            <person name="Yanf M."/>
            <person name="Daum C."/>
            <person name="Ng V."/>
            <person name="Clum A."/>
            <person name="Steindorff A."/>
            <person name="Ohm R."/>
            <person name="Martin F."/>
            <person name="Silar P."/>
            <person name="Natvig D."/>
            <person name="Lalanne C."/>
            <person name="Gautier V."/>
            <person name="Ament-Velasquez S.L."/>
            <person name="Kruys A."/>
            <person name="Hutchinson M.I."/>
            <person name="Powell A.J."/>
            <person name="Barry K."/>
            <person name="Miller A.N."/>
            <person name="Grigoriev I.V."/>
            <person name="Debuchy R."/>
            <person name="Gladieux P."/>
            <person name="Thoren M.H."/>
            <person name="Johannesson H."/>
        </authorList>
    </citation>
    <scope>NUCLEOTIDE SEQUENCE</scope>
    <source>
        <strain evidence="7">PSN4</strain>
    </source>
</reference>
<dbReference type="SMART" id="SM00356">
    <property type="entry name" value="ZnF_C3H1"/>
    <property type="match status" value="1"/>
</dbReference>
<dbReference type="Pfam" id="PF18044">
    <property type="entry name" value="zf-CCCH_4"/>
    <property type="match status" value="1"/>
</dbReference>
<dbReference type="SUPFAM" id="SSF90229">
    <property type="entry name" value="CCCH zinc finger"/>
    <property type="match status" value="1"/>
</dbReference>
<keyword evidence="1 4" id="KW-0479">Metal-binding</keyword>
<organism evidence="7 8">
    <name type="scientific">Echria macrotheca</name>
    <dbReference type="NCBI Taxonomy" id="438768"/>
    <lineage>
        <taxon>Eukaryota</taxon>
        <taxon>Fungi</taxon>
        <taxon>Dikarya</taxon>
        <taxon>Ascomycota</taxon>
        <taxon>Pezizomycotina</taxon>
        <taxon>Sordariomycetes</taxon>
        <taxon>Sordariomycetidae</taxon>
        <taxon>Sordariales</taxon>
        <taxon>Schizotheciaceae</taxon>
        <taxon>Echria</taxon>
    </lineage>
</organism>
<dbReference type="InterPro" id="IPR041367">
    <property type="entry name" value="Znf-CCCH_4"/>
</dbReference>
<gene>
    <name evidence="7" type="ORF">QBC47DRAFT_366859</name>
</gene>
<sequence>MAVCKFWMQGNCRYGNNCRFEHPPQNSQQQSSNRFDMFNKPALGNRQGDPPYNLNAELIQRDLTTDRPQWILSCYGPGKDAPEQLFGGPLREQSFEEIRLHYMNGAQAGNPQGAMAEIEGLYNNAQQQMQNALSNLNAGIQFIVDARNKHPNRVDICQQAQGGKAGAFEQNKTGFGNTPASNPFGAPAAQAPSAFGAAKPAFGAPAFGQPAAPAFGQPAKLGASPFGQPSQTTSAFGQPAQNNNPFGQPAQPSAFGQASTLGAKPNPFGQPAQPSAFGQTSALGTKPNPFGAPAQPTQTTGAPAFGQPAGTSAFGKPSMPGGGSAFGQPAVLGQKPNPFGNPPGQTPFAAAAQQTTASPFGQVAQTTQAANAFGQPAPATGNTFGQPAAQPTTSPFGQPAATTAAPAANVFGQPTTTTTAPANPFGQPATAPATNPFGQPPAAAAAALPQTTSTFAQPQTQPQQPAANPFGVPAAAAAAPTSTATAAARTQQGSGPGPYAPDATRQHPDINSYSSRGPDNRLVAFKGKPVSYQVLGKSDKEVPIIRSFDGTASRIWFPGGAPNYTTETEAAPEAYADPKVQEQWGYFVSTGTFAGGLMPEVPPKREFCVWDF</sequence>
<dbReference type="AlphaFoldDB" id="A0AAJ0BLT4"/>
<evidence type="ECO:0000256" key="4">
    <source>
        <dbReference type="PROSITE-ProRule" id="PRU00723"/>
    </source>
</evidence>
<feature type="compositionally biased region" description="Low complexity" evidence="5">
    <location>
        <begin position="442"/>
        <end position="490"/>
    </location>
</feature>
<dbReference type="PANTHER" id="PTHR21099:SF2">
    <property type="entry name" value="SI:CH211-113E8.11"/>
    <property type="match status" value="1"/>
</dbReference>
<dbReference type="InterPro" id="IPR036855">
    <property type="entry name" value="Znf_CCCH_sf"/>
</dbReference>
<dbReference type="Proteomes" id="UP001239445">
    <property type="component" value="Unassembled WGS sequence"/>
</dbReference>
<dbReference type="GO" id="GO:0005634">
    <property type="term" value="C:nucleus"/>
    <property type="evidence" value="ECO:0007669"/>
    <property type="project" value="TreeGrafter"/>
</dbReference>
<feature type="region of interest" description="Disordered" evidence="5">
    <location>
        <begin position="23"/>
        <end position="52"/>
    </location>
</feature>
<keyword evidence="3 4" id="KW-0862">Zinc</keyword>
<feature type="compositionally biased region" description="Polar residues" evidence="5">
    <location>
        <begin position="227"/>
        <end position="260"/>
    </location>
</feature>
<dbReference type="PANTHER" id="PTHR21099">
    <property type="entry name" value="RAD201"/>
    <property type="match status" value="1"/>
</dbReference>
<protein>
    <recommendedName>
        <fullName evidence="6">C3H1-type domain-containing protein</fullName>
    </recommendedName>
</protein>
<feature type="compositionally biased region" description="Polar residues" evidence="5">
    <location>
        <begin position="272"/>
        <end position="283"/>
    </location>
</feature>
<accession>A0AAJ0BLT4</accession>
<dbReference type="PROSITE" id="PS50103">
    <property type="entry name" value="ZF_C3H1"/>
    <property type="match status" value="1"/>
</dbReference>
<keyword evidence="8" id="KW-1185">Reference proteome</keyword>
<feature type="region of interest" description="Disordered" evidence="5">
    <location>
        <begin position="377"/>
        <end position="520"/>
    </location>
</feature>
<dbReference type="GO" id="GO:0008270">
    <property type="term" value="F:zinc ion binding"/>
    <property type="evidence" value="ECO:0007669"/>
    <property type="project" value="UniProtKB-KW"/>
</dbReference>
<proteinExistence type="predicted"/>
<keyword evidence="2 4" id="KW-0863">Zinc-finger</keyword>
<name>A0AAJ0BLT4_9PEZI</name>
<evidence type="ECO:0000259" key="6">
    <source>
        <dbReference type="PROSITE" id="PS50103"/>
    </source>
</evidence>
<dbReference type="EMBL" id="MU839827">
    <property type="protein sequence ID" value="KAK1760307.1"/>
    <property type="molecule type" value="Genomic_DNA"/>
</dbReference>
<comment type="caution">
    <text evidence="7">The sequence shown here is derived from an EMBL/GenBank/DDBJ whole genome shotgun (WGS) entry which is preliminary data.</text>
</comment>
<dbReference type="InterPro" id="IPR000571">
    <property type="entry name" value="Znf_CCCH"/>
</dbReference>
<evidence type="ECO:0000256" key="2">
    <source>
        <dbReference type="ARBA" id="ARBA00022771"/>
    </source>
</evidence>
<evidence type="ECO:0000256" key="3">
    <source>
        <dbReference type="ARBA" id="ARBA00022833"/>
    </source>
</evidence>
<evidence type="ECO:0000313" key="7">
    <source>
        <dbReference type="EMBL" id="KAK1760307.1"/>
    </source>
</evidence>
<evidence type="ECO:0000256" key="5">
    <source>
        <dbReference type="SAM" id="MobiDB-lite"/>
    </source>
</evidence>